<gene>
    <name evidence="3" type="ORF">OXX778_LOCUS3620</name>
</gene>
<name>A0A813P972_9BILA</name>
<evidence type="ECO:0000313" key="4">
    <source>
        <dbReference type="Proteomes" id="UP000663879"/>
    </source>
</evidence>
<keyword evidence="1" id="KW-0863">Zinc-finger</keyword>
<dbReference type="Proteomes" id="UP000663879">
    <property type="component" value="Unassembled WGS sequence"/>
</dbReference>
<evidence type="ECO:0000256" key="1">
    <source>
        <dbReference type="PROSITE-ProRule" id="PRU00325"/>
    </source>
</evidence>
<accession>A0A813P972</accession>
<comment type="caution">
    <text evidence="3">The sequence shown here is derived from an EMBL/GenBank/DDBJ whole genome shotgun (WGS) entry which is preliminary data.</text>
</comment>
<evidence type="ECO:0000313" key="3">
    <source>
        <dbReference type="EMBL" id="CAF0745416.1"/>
    </source>
</evidence>
<dbReference type="GO" id="GO:0008270">
    <property type="term" value="F:zinc ion binding"/>
    <property type="evidence" value="ECO:0007669"/>
    <property type="project" value="UniProtKB-KW"/>
</dbReference>
<protein>
    <recommendedName>
        <fullName evidence="2">SWIM-type domain-containing protein</fullName>
    </recommendedName>
</protein>
<evidence type="ECO:0000259" key="2">
    <source>
        <dbReference type="PROSITE" id="PS50966"/>
    </source>
</evidence>
<keyword evidence="1" id="KW-0862">Zinc</keyword>
<organism evidence="3 4">
    <name type="scientific">Brachionus calyciflorus</name>
    <dbReference type="NCBI Taxonomy" id="104777"/>
    <lineage>
        <taxon>Eukaryota</taxon>
        <taxon>Metazoa</taxon>
        <taxon>Spiralia</taxon>
        <taxon>Gnathifera</taxon>
        <taxon>Rotifera</taxon>
        <taxon>Eurotatoria</taxon>
        <taxon>Monogononta</taxon>
        <taxon>Pseudotrocha</taxon>
        <taxon>Ploima</taxon>
        <taxon>Brachionidae</taxon>
        <taxon>Brachionus</taxon>
    </lineage>
</organism>
<dbReference type="EMBL" id="CAJNOC010000326">
    <property type="protein sequence ID" value="CAF0745416.1"/>
    <property type="molecule type" value="Genomic_DNA"/>
</dbReference>
<dbReference type="OrthoDB" id="10193141at2759"/>
<feature type="domain" description="SWIM-type" evidence="2">
    <location>
        <begin position="214"/>
        <end position="250"/>
    </location>
</feature>
<keyword evidence="1" id="KW-0479">Metal-binding</keyword>
<sequence length="309" mass="36851">MELNQELNQNSQKERKRRRIFWSLEIIFNSYDEAITSIKNKWTKTKFEHITNKEYFKCALNEKCKAKMHLYCLDNSLQVNFIRDQTEHDHNYQNLNKRLRKEIKNRIIELYKFGVTAPLNMLYTLRKDGSVNLPSQKQIFNFIARNKKNLKGETQIKYCELASWYYDTYLVADNGIEDEFEEMYELIECEKTNYDCYFEKFTFDSYINLKKIIKRVKLHKDFWVQSKCICKDYLKLYLCKHITSIAVKLKLTEINYSFRPVANFYKIHKMACWGLAGAYGYGLGAYGLGYQYGLYNHAATYPYAGLAGY</sequence>
<dbReference type="InterPro" id="IPR007527">
    <property type="entry name" value="Znf_SWIM"/>
</dbReference>
<reference evidence="3" key="1">
    <citation type="submission" date="2021-02" db="EMBL/GenBank/DDBJ databases">
        <authorList>
            <person name="Nowell W R."/>
        </authorList>
    </citation>
    <scope>NUCLEOTIDE SEQUENCE</scope>
    <source>
        <strain evidence="3">Ploen Becks lab</strain>
    </source>
</reference>
<keyword evidence="4" id="KW-1185">Reference proteome</keyword>
<dbReference type="AlphaFoldDB" id="A0A813P972"/>
<proteinExistence type="predicted"/>
<dbReference type="PROSITE" id="PS50966">
    <property type="entry name" value="ZF_SWIM"/>
    <property type="match status" value="1"/>
</dbReference>